<dbReference type="EMBL" id="CH933808">
    <property type="protein sequence ID" value="EDW10241.2"/>
    <property type="molecule type" value="Genomic_DNA"/>
</dbReference>
<reference evidence="2 3" key="1">
    <citation type="journal article" date="2007" name="Nature">
        <title>Evolution of genes and genomes on the Drosophila phylogeny.</title>
        <authorList>
            <consortium name="Drosophila 12 Genomes Consortium"/>
            <person name="Clark A.G."/>
            <person name="Eisen M.B."/>
            <person name="Smith D.R."/>
            <person name="Bergman C.M."/>
            <person name="Oliver B."/>
            <person name="Markow T.A."/>
            <person name="Kaufman T.C."/>
            <person name="Kellis M."/>
            <person name="Gelbart W."/>
            <person name="Iyer V.N."/>
            <person name="Pollard D.A."/>
            <person name="Sackton T.B."/>
            <person name="Larracuente A.M."/>
            <person name="Singh N.D."/>
            <person name="Abad J.P."/>
            <person name="Abt D.N."/>
            <person name="Adryan B."/>
            <person name="Aguade M."/>
            <person name="Akashi H."/>
            <person name="Anderson W.W."/>
            <person name="Aquadro C.F."/>
            <person name="Ardell D.H."/>
            <person name="Arguello R."/>
            <person name="Artieri C.G."/>
            <person name="Barbash D.A."/>
            <person name="Barker D."/>
            <person name="Barsanti P."/>
            <person name="Batterham P."/>
            <person name="Batzoglou S."/>
            <person name="Begun D."/>
            <person name="Bhutkar A."/>
            <person name="Blanco E."/>
            <person name="Bosak S.A."/>
            <person name="Bradley R.K."/>
            <person name="Brand A.D."/>
            <person name="Brent M.R."/>
            <person name="Brooks A.N."/>
            <person name="Brown R.H."/>
            <person name="Butlin R.K."/>
            <person name="Caggese C."/>
            <person name="Calvi B.R."/>
            <person name="Bernardo de Carvalho A."/>
            <person name="Caspi A."/>
            <person name="Castrezana S."/>
            <person name="Celniker S.E."/>
            <person name="Chang J.L."/>
            <person name="Chapple C."/>
            <person name="Chatterji S."/>
            <person name="Chinwalla A."/>
            <person name="Civetta A."/>
            <person name="Clifton S.W."/>
            <person name="Comeron J.M."/>
            <person name="Costello J.C."/>
            <person name="Coyne J.A."/>
            <person name="Daub J."/>
            <person name="David R.G."/>
            <person name="Delcher A.L."/>
            <person name="Delehaunty K."/>
            <person name="Do C.B."/>
            <person name="Ebling H."/>
            <person name="Edwards K."/>
            <person name="Eickbush T."/>
            <person name="Evans J.D."/>
            <person name="Filipski A."/>
            <person name="Findeiss S."/>
            <person name="Freyhult E."/>
            <person name="Fulton L."/>
            <person name="Fulton R."/>
            <person name="Garcia A.C."/>
            <person name="Gardiner A."/>
            <person name="Garfield D.A."/>
            <person name="Garvin B.E."/>
            <person name="Gibson G."/>
            <person name="Gilbert D."/>
            <person name="Gnerre S."/>
            <person name="Godfrey J."/>
            <person name="Good R."/>
            <person name="Gotea V."/>
            <person name="Gravely B."/>
            <person name="Greenberg A.J."/>
            <person name="Griffiths-Jones S."/>
            <person name="Gross S."/>
            <person name="Guigo R."/>
            <person name="Gustafson E.A."/>
            <person name="Haerty W."/>
            <person name="Hahn M.W."/>
            <person name="Halligan D.L."/>
            <person name="Halpern A.L."/>
            <person name="Halter G.M."/>
            <person name="Han M.V."/>
            <person name="Heger A."/>
            <person name="Hillier L."/>
            <person name="Hinrichs A.S."/>
            <person name="Holmes I."/>
            <person name="Hoskins R.A."/>
            <person name="Hubisz M.J."/>
            <person name="Hultmark D."/>
            <person name="Huntley M.A."/>
            <person name="Jaffe D.B."/>
            <person name="Jagadeeshan S."/>
            <person name="Jeck W.R."/>
            <person name="Johnson J."/>
            <person name="Jones C.D."/>
            <person name="Jordan W.C."/>
            <person name="Karpen G.H."/>
            <person name="Kataoka E."/>
            <person name="Keightley P.D."/>
            <person name="Kheradpour P."/>
            <person name="Kirkness E.F."/>
            <person name="Koerich L.B."/>
            <person name="Kristiansen K."/>
            <person name="Kudrna D."/>
            <person name="Kulathinal R.J."/>
            <person name="Kumar S."/>
            <person name="Kwok R."/>
            <person name="Lander E."/>
            <person name="Langley C.H."/>
            <person name="Lapoint R."/>
            <person name="Lazzaro B.P."/>
            <person name="Lee S.J."/>
            <person name="Levesque L."/>
            <person name="Li R."/>
            <person name="Lin C.F."/>
            <person name="Lin M.F."/>
            <person name="Lindblad-Toh K."/>
            <person name="Llopart A."/>
            <person name="Long M."/>
            <person name="Low L."/>
            <person name="Lozovsky E."/>
            <person name="Lu J."/>
            <person name="Luo M."/>
            <person name="Machado C.A."/>
            <person name="Makalowski W."/>
            <person name="Marzo M."/>
            <person name="Matsuda M."/>
            <person name="Matzkin L."/>
            <person name="McAllister B."/>
            <person name="McBride C.S."/>
            <person name="McKernan B."/>
            <person name="McKernan K."/>
            <person name="Mendez-Lago M."/>
            <person name="Minx P."/>
            <person name="Mollenhauer M.U."/>
            <person name="Montooth K."/>
            <person name="Mount S.M."/>
            <person name="Mu X."/>
            <person name="Myers E."/>
            <person name="Negre B."/>
            <person name="Newfeld S."/>
            <person name="Nielsen R."/>
            <person name="Noor M.A."/>
            <person name="O'Grady P."/>
            <person name="Pachter L."/>
            <person name="Papaceit M."/>
            <person name="Parisi M.J."/>
            <person name="Parisi M."/>
            <person name="Parts L."/>
            <person name="Pedersen J.S."/>
            <person name="Pesole G."/>
            <person name="Phillippy A.M."/>
            <person name="Ponting C.P."/>
            <person name="Pop M."/>
            <person name="Porcelli D."/>
            <person name="Powell J.R."/>
            <person name="Prohaska S."/>
            <person name="Pruitt K."/>
            <person name="Puig M."/>
            <person name="Quesneville H."/>
            <person name="Ram K.R."/>
            <person name="Rand D."/>
            <person name="Rasmussen M.D."/>
            <person name="Reed L.K."/>
            <person name="Reenan R."/>
            <person name="Reily A."/>
            <person name="Remington K.A."/>
            <person name="Rieger T.T."/>
            <person name="Ritchie M.G."/>
            <person name="Robin C."/>
            <person name="Rogers Y.H."/>
            <person name="Rohde C."/>
            <person name="Rozas J."/>
            <person name="Rubenfield M.J."/>
            <person name="Ruiz A."/>
            <person name="Russo S."/>
            <person name="Salzberg S.L."/>
            <person name="Sanchez-Gracia A."/>
            <person name="Saranga D.J."/>
            <person name="Sato H."/>
            <person name="Schaeffer S.W."/>
            <person name="Schatz M.C."/>
            <person name="Schlenke T."/>
            <person name="Schwartz R."/>
            <person name="Segarra C."/>
            <person name="Singh R.S."/>
            <person name="Sirot L."/>
            <person name="Sirota M."/>
            <person name="Sisneros N.B."/>
            <person name="Smith C.D."/>
            <person name="Smith T.F."/>
            <person name="Spieth J."/>
            <person name="Stage D.E."/>
            <person name="Stark A."/>
            <person name="Stephan W."/>
            <person name="Strausberg R.L."/>
            <person name="Strempel S."/>
            <person name="Sturgill D."/>
            <person name="Sutton G."/>
            <person name="Sutton G.G."/>
            <person name="Tao W."/>
            <person name="Teichmann S."/>
            <person name="Tobari Y.N."/>
            <person name="Tomimura Y."/>
            <person name="Tsolas J.M."/>
            <person name="Valente V.L."/>
            <person name="Venter E."/>
            <person name="Venter J.C."/>
            <person name="Vicario S."/>
            <person name="Vieira F.G."/>
            <person name="Vilella A.J."/>
            <person name="Villasante A."/>
            <person name="Walenz B."/>
            <person name="Wang J."/>
            <person name="Wasserman M."/>
            <person name="Watts T."/>
            <person name="Wilson D."/>
            <person name="Wilson R.K."/>
            <person name="Wing R.A."/>
            <person name="Wolfner M.F."/>
            <person name="Wong A."/>
            <person name="Wong G.K."/>
            <person name="Wu C.I."/>
            <person name="Wu G."/>
            <person name="Yamamoto D."/>
            <person name="Yang H.P."/>
            <person name="Yang S.P."/>
            <person name="Yorke J.A."/>
            <person name="Yoshida K."/>
            <person name="Zdobnov E."/>
            <person name="Zhang P."/>
            <person name="Zhang Y."/>
            <person name="Zimin A.V."/>
            <person name="Baldwin J."/>
            <person name="Abdouelleil A."/>
            <person name="Abdulkadir J."/>
            <person name="Abebe A."/>
            <person name="Abera B."/>
            <person name="Abreu J."/>
            <person name="Acer S.C."/>
            <person name="Aftuck L."/>
            <person name="Alexander A."/>
            <person name="An P."/>
            <person name="Anderson E."/>
            <person name="Anderson S."/>
            <person name="Arachi H."/>
            <person name="Azer M."/>
            <person name="Bachantsang P."/>
            <person name="Barry A."/>
            <person name="Bayul T."/>
            <person name="Berlin A."/>
            <person name="Bessette D."/>
            <person name="Bloom T."/>
            <person name="Blye J."/>
            <person name="Boguslavskiy L."/>
            <person name="Bonnet C."/>
            <person name="Boukhgalter B."/>
            <person name="Bourzgui I."/>
            <person name="Brown A."/>
            <person name="Cahill P."/>
            <person name="Channer S."/>
            <person name="Cheshatsang Y."/>
            <person name="Chuda L."/>
            <person name="Citroen M."/>
            <person name="Collymore A."/>
            <person name="Cooke P."/>
            <person name="Costello M."/>
            <person name="D'Aco K."/>
            <person name="Daza R."/>
            <person name="De Haan G."/>
            <person name="DeGray S."/>
            <person name="DeMaso C."/>
            <person name="Dhargay N."/>
            <person name="Dooley K."/>
            <person name="Dooley E."/>
            <person name="Doricent M."/>
            <person name="Dorje P."/>
            <person name="Dorjee K."/>
            <person name="Dupes A."/>
            <person name="Elong R."/>
            <person name="Falk J."/>
            <person name="Farina A."/>
            <person name="Faro S."/>
            <person name="Ferguson D."/>
            <person name="Fisher S."/>
            <person name="Foley C.D."/>
            <person name="Franke A."/>
            <person name="Friedrich D."/>
            <person name="Gadbois L."/>
            <person name="Gearin G."/>
            <person name="Gearin C.R."/>
            <person name="Giannoukos G."/>
            <person name="Goode T."/>
            <person name="Graham J."/>
            <person name="Grandbois E."/>
            <person name="Grewal S."/>
            <person name="Gyaltsen K."/>
            <person name="Hafez N."/>
            <person name="Hagos B."/>
            <person name="Hall J."/>
            <person name="Henson C."/>
            <person name="Hollinger A."/>
            <person name="Honan T."/>
            <person name="Huard M.D."/>
            <person name="Hughes L."/>
            <person name="Hurhula B."/>
            <person name="Husby M.E."/>
            <person name="Kamat A."/>
            <person name="Kanga B."/>
            <person name="Kashin S."/>
            <person name="Khazanovich D."/>
            <person name="Kisner P."/>
            <person name="Lance K."/>
            <person name="Lara M."/>
            <person name="Lee W."/>
            <person name="Lennon N."/>
            <person name="Letendre F."/>
            <person name="LeVine R."/>
            <person name="Lipovsky A."/>
            <person name="Liu X."/>
            <person name="Liu J."/>
            <person name="Liu S."/>
            <person name="Lokyitsang T."/>
            <person name="Lokyitsang Y."/>
            <person name="Lubonja R."/>
            <person name="Lui A."/>
            <person name="MacDonald P."/>
            <person name="Magnisalis V."/>
            <person name="Maru K."/>
            <person name="Matthews C."/>
            <person name="McCusker W."/>
            <person name="McDonough S."/>
            <person name="Mehta T."/>
            <person name="Meldrim J."/>
            <person name="Meneus L."/>
            <person name="Mihai O."/>
            <person name="Mihalev A."/>
            <person name="Mihova T."/>
            <person name="Mittelman R."/>
            <person name="Mlenga V."/>
            <person name="Montmayeur A."/>
            <person name="Mulrain L."/>
            <person name="Navidi A."/>
            <person name="Naylor J."/>
            <person name="Negash T."/>
            <person name="Nguyen T."/>
            <person name="Nguyen N."/>
            <person name="Nicol R."/>
            <person name="Norbu C."/>
            <person name="Norbu N."/>
            <person name="Novod N."/>
            <person name="O'Neill B."/>
            <person name="Osman S."/>
            <person name="Markiewicz E."/>
            <person name="Oyono O.L."/>
            <person name="Patti C."/>
            <person name="Phunkhang P."/>
            <person name="Pierre F."/>
            <person name="Priest M."/>
            <person name="Raghuraman S."/>
            <person name="Rege F."/>
            <person name="Reyes R."/>
            <person name="Rise C."/>
            <person name="Rogov P."/>
            <person name="Ross K."/>
            <person name="Ryan E."/>
            <person name="Settipalli S."/>
            <person name="Shea T."/>
            <person name="Sherpa N."/>
            <person name="Shi L."/>
            <person name="Shih D."/>
            <person name="Sparrow T."/>
            <person name="Spaulding J."/>
            <person name="Stalker J."/>
            <person name="Stange-Thomann N."/>
            <person name="Stavropoulos S."/>
            <person name="Stone C."/>
            <person name="Strader C."/>
            <person name="Tesfaye S."/>
            <person name="Thomson T."/>
            <person name="Thoulutsang Y."/>
            <person name="Thoulutsang D."/>
            <person name="Topham K."/>
            <person name="Topping I."/>
            <person name="Tsamla T."/>
            <person name="Vassiliev H."/>
            <person name="Vo A."/>
            <person name="Wangchuk T."/>
            <person name="Wangdi T."/>
            <person name="Weiand M."/>
            <person name="Wilkinson J."/>
            <person name="Wilson A."/>
            <person name="Yadav S."/>
            <person name="Young G."/>
            <person name="Yu Q."/>
            <person name="Zembek L."/>
            <person name="Zhong D."/>
            <person name="Zimmer A."/>
            <person name="Zwirko Z."/>
            <person name="Jaffe D.B."/>
            <person name="Alvarez P."/>
            <person name="Brockman W."/>
            <person name="Butler J."/>
            <person name="Chin C."/>
            <person name="Gnerre S."/>
            <person name="Grabherr M."/>
            <person name="Kleber M."/>
            <person name="Mauceli E."/>
            <person name="MacCallum I."/>
        </authorList>
    </citation>
    <scope>NUCLEOTIDE SEQUENCE [LARGE SCALE GENOMIC DNA]</scope>
    <source>
        <strain evidence="3">Tucson 15081-1352.22</strain>
    </source>
</reference>
<feature type="region of interest" description="Disordered" evidence="1">
    <location>
        <begin position="430"/>
        <end position="459"/>
    </location>
</feature>
<feature type="compositionally biased region" description="Low complexity" evidence="1">
    <location>
        <begin position="301"/>
        <end position="313"/>
    </location>
</feature>
<accession>B4KPW4</accession>
<feature type="region of interest" description="Disordered" evidence="1">
    <location>
        <begin position="760"/>
        <end position="809"/>
    </location>
</feature>
<feature type="compositionally biased region" description="Basic and acidic residues" evidence="1">
    <location>
        <begin position="314"/>
        <end position="325"/>
    </location>
</feature>
<proteinExistence type="predicted"/>
<feature type="compositionally biased region" description="Basic and acidic residues" evidence="1">
    <location>
        <begin position="163"/>
        <end position="172"/>
    </location>
</feature>
<dbReference type="InParanoid" id="B4KPW4"/>
<sequence>MHCPFLCRNLKKKGAKESHQSPSSSAHHQRNWLGELVFSCLETVPLDPNETPYYKKYTRNLNNTSRPVLPSWLIGPQQRKLKKNGINQVYNYVQSINLMPLDQQGPQTEGEKYMDKKKEIQRAYRIIPPFSKQKKATKIGKDSNVVDSFAYKKKNIQPFSKHTSQDKSEDSKSSSSSNSKDEKIKHVVRELRQINKKQPERLYYKPFSTYKIRQLRDKEAEYKHYRRYSNQRKIQANLQELKLLQLFNSQIFTKSNKNKHKSKAKHIEDNKRKNGMKMKENNNNNKEKKKDNSARIKAPAKIKQSSSKTSQSAETKDKNSDEPTKSTHNIPSVNKKKKRSKPKLFHLDIAVLPIKASKKKPRPREKYVSQPAAQIPKDFPIKQNNKMKERKRNHLNRLAAQAARNYLIKKINGKHKTNIKNLDNTAIKVPKNHQTKETNEKHKKKLDGATGKRPKEKTNGMQRIFGNSLNYTDEELLRKLNHLRRLAKLNLANSAMKEAEQTNEMNGEDATTEMPLGYPIKGTNGKDETRVKYVGDAVTKLPTKTDNKMGKENRTDRTDKVQFDETKQQSAMHELKTTDQTKKIPLKKAIKHIKKKKKIETNKAKVEINEHRYSTTIKPSLHSLKPDDRKSSRSSRSSVISKELIKRQISQDRRMEPRYKEYLKKLNVYDNYTGAMPSNAISTLSIATSGTSKSMALSNDSRSTAKLVHEPKYAISLYGPLPNIEADGSIKVSSVPEKKTLNVAAQGAYEFRNLSQFNPHLSKSKDRRMKRSLRRESIYTTNEPVNSTEVPRVDVHQAKQEQDNEKSRSQLELHIRELLKIVETRDDLPVKKAPRNFVLEAQTKSWPTKLSSDRIKKPVKHKRFELCTKMEKIYVPGSTKPIFVRRYCRKPLPTPPPSELPDVEPAKRPHETCQTFDLSRMEDDPPLIREMKAAWNKIQLRNYYRFIIRRNERESKGLTQCGNKCSHNHCSHIICS</sequence>
<name>B4KPW4_DROMO</name>
<dbReference type="HOGENOM" id="CLU_579054_0_0_1"/>
<feature type="region of interest" description="Disordered" evidence="1">
    <location>
        <begin position="617"/>
        <end position="642"/>
    </location>
</feature>
<organism evidence="2 3">
    <name type="scientific">Drosophila mojavensis</name>
    <name type="common">Fruit fly</name>
    <dbReference type="NCBI Taxonomy" id="7230"/>
    <lineage>
        <taxon>Eukaryota</taxon>
        <taxon>Metazoa</taxon>
        <taxon>Ecdysozoa</taxon>
        <taxon>Arthropoda</taxon>
        <taxon>Hexapoda</taxon>
        <taxon>Insecta</taxon>
        <taxon>Pterygota</taxon>
        <taxon>Neoptera</taxon>
        <taxon>Endopterygota</taxon>
        <taxon>Diptera</taxon>
        <taxon>Brachycera</taxon>
        <taxon>Muscomorpha</taxon>
        <taxon>Ephydroidea</taxon>
        <taxon>Drosophilidae</taxon>
        <taxon>Drosophila</taxon>
    </lineage>
</organism>
<dbReference type="KEGG" id="dmo:Dmoj_GI18641"/>
<feature type="region of interest" description="Disordered" evidence="1">
    <location>
        <begin position="157"/>
        <end position="184"/>
    </location>
</feature>
<evidence type="ECO:0000256" key="1">
    <source>
        <dbReference type="SAM" id="MobiDB-lite"/>
    </source>
</evidence>
<feature type="compositionally biased region" description="Basic and acidic residues" evidence="1">
    <location>
        <begin position="265"/>
        <end position="294"/>
    </location>
</feature>
<dbReference type="AlphaFoldDB" id="B4KPW4"/>
<gene>
    <name evidence="2" type="primary">Dmoj\GI18641</name>
    <name evidence="2" type="ORF">Dmoj_GI18641</name>
</gene>
<feature type="compositionally biased region" description="Basic and acidic residues" evidence="1">
    <location>
        <begin position="791"/>
        <end position="809"/>
    </location>
</feature>
<evidence type="ECO:0000313" key="2">
    <source>
        <dbReference type="EMBL" id="EDW10241.2"/>
    </source>
</evidence>
<feature type="region of interest" description="Disordered" evidence="1">
    <location>
        <begin position="499"/>
        <end position="523"/>
    </location>
</feature>
<keyword evidence="3" id="KW-1185">Reference proteome</keyword>
<protein>
    <submittedName>
        <fullName evidence="2">Uncharacterized protein</fullName>
    </submittedName>
</protein>
<dbReference type="Proteomes" id="UP000009192">
    <property type="component" value="Unassembled WGS sequence"/>
</dbReference>
<feature type="region of interest" description="Disordered" evidence="1">
    <location>
        <begin position="254"/>
        <end position="344"/>
    </location>
</feature>
<feature type="compositionally biased region" description="Basic residues" evidence="1">
    <location>
        <begin position="334"/>
        <end position="344"/>
    </location>
</feature>
<evidence type="ECO:0000313" key="3">
    <source>
        <dbReference type="Proteomes" id="UP000009192"/>
    </source>
</evidence>
<feature type="compositionally biased region" description="Polar residues" evidence="1">
    <location>
        <begin position="778"/>
        <end position="789"/>
    </location>
</feature>